<name>A0A392UVL4_9FABA</name>
<dbReference type="Proteomes" id="UP000265520">
    <property type="component" value="Unassembled WGS sequence"/>
</dbReference>
<accession>A0A392UVL4</accession>
<evidence type="ECO:0000313" key="1">
    <source>
        <dbReference type="EMBL" id="MCI80046.1"/>
    </source>
</evidence>
<dbReference type="AlphaFoldDB" id="A0A392UVL4"/>
<keyword evidence="2" id="KW-1185">Reference proteome</keyword>
<dbReference type="EMBL" id="LXQA010986647">
    <property type="protein sequence ID" value="MCI80046.1"/>
    <property type="molecule type" value="Genomic_DNA"/>
</dbReference>
<reference evidence="1 2" key="1">
    <citation type="journal article" date="2018" name="Front. Plant Sci.">
        <title>Red Clover (Trifolium pratense) and Zigzag Clover (T. medium) - A Picture of Genomic Similarities and Differences.</title>
        <authorList>
            <person name="Dluhosova J."/>
            <person name="Istvanek J."/>
            <person name="Nedelnik J."/>
            <person name="Repkova J."/>
        </authorList>
    </citation>
    <scope>NUCLEOTIDE SEQUENCE [LARGE SCALE GENOMIC DNA]</scope>
    <source>
        <strain evidence="2">cv. 10/8</strain>
        <tissue evidence="1">Leaf</tissue>
    </source>
</reference>
<comment type="caution">
    <text evidence="1">The sequence shown here is derived from an EMBL/GenBank/DDBJ whole genome shotgun (WGS) entry which is preliminary data.</text>
</comment>
<sequence>MMMKQGGCDSGRAKSKLFCKLPEEHNALRKKIEEIQKESATADNSKKGHSLNEKLAAVLKGRAEELE</sequence>
<protein>
    <submittedName>
        <fullName evidence="1">CCP</fullName>
    </submittedName>
</protein>
<feature type="non-terminal residue" evidence="1">
    <location>
        <position position="67"/>
    </location>
</feature>
<evidence type="ECO:0000313" key="2">
    <source>
        <dbReference type="Proteomes" id="UP000265520"/>
    </source>
</evidence>
<proteinExistence type="predicted"/>
<organism evidence="1 2">
    <name type="scientific">Trifolium medium</name>
    <dbReference type="NCBI Taxonomy" id="97028"/>
    <lineage>
        <taxon>Eukaryota</taxon>
        <taxon>Viridiplantae</taxon>
        <taxon>Streptophyta</taxon>
        <taxon>Embryophyta</taxon>
        <taxon>Tracheophyta</taxon>
        <taxon>Spermatophyta</taxon>
        <taxon>Magnoliopsida</taxon>
        <taxon>eudicotyledons</taxon>
        <taxon>Gunneridae</taxon>
        <taxon>Pentapetalae</taxon>
        <taxon>rosids</taxon>
        <taxon>fabids</taxon>
        <taxon>Fabales</taxon>
        <taxon>Fabaceae</taxon>
        <taxon>Papilionoideae</taxon>
        <taxon>50 kb inversion clade</taxon>
        <taxon>NPAAA clade</taxon>
        <taxon>Hologalegina</taxon>
        <taxon>IRL clade</taxon>
        <taxon>Trifolieae</taxon>
        <taxon>Trifolium</taxon>
    </lineage>
</organism>